<evidence type="ECO:0000256" key="1">
    <source>
        <dbReference type="SAM" id="MobiDB-lite"/>
    </source>
</evidence>
<proteinExistence type="predicted"/>
<dbReference type="SMART" id="SM00228">
    <property type="entry name" value="PDZ"/>
    <property type="match status" value="1"/>
</dbReference>
<sequence>LAGGYSTSAWVYVGTLLEDAPAESHPDQPDRPPVRRTSSGSSTISEKDFRKGYQTVSHRMVHRKARSEMFRRLQNKTFESDGTVTVQRVAGEFGFRIHGSRPVVVSAIEAGTPVETSGLQCGDVLISLNGVNVLDSSHSEVVKIAHSGSDSLVMEIARTADLFLKPEALTKEVCSGYLKRRLICKSLLPRVETPPPDDSCLEFIQNP</sequence>
<gene>
    <name evidence="2" type="ORF">CTOB1V02_LOCUS12482</name>
</gene>
<dbReference type="Pfam" id="PF00595">
    <property type="entry name" value="PDZ"/>
    <property type="match status" value="1"/>
</dbReference>
<dbReference type="PANTHER" id="PTHR47644">
    <property type="entry name" value="AGAP008221-PA"/>
    <property type="match status" value="1"/>
</dbReference>
<dbReference type="SUPFAM" id="SSF50156">
    <property type="entry name" value="PDZ domain-like"/>
    <property type="match status" value="1"/>
</dbReference>
<reference evidence="2" key="1">
    <citation type="submission" date="2020-11" db="EMBL/GenBank/DDBJ databases">
        <authorList>
            <person name="Tran Van P."/>
        </authorList>
    </citation>
    <scope>NUCLEOTIDE SEQUENCE</scope>
</reference>
<feature type="non-terminal residue" evidence="2">
    <location>
        <position position="207"/>
    </location>
</feature>
<dbReference type="AlphaFoldDB" id="A0A7R8WSW5"/>
<organism evidence="2">
    <name type="scientific">Cyprideis torosa</name>
    <dbReference type="NCBI Taxonomy" id="163714"/>
    <lineage>
        <taxon>Eukaryota</taxon>
        <taxon>Metazoa</taxon>
        <taxon>Ecdysozoa</taxon>
        <taxon>Arthropoda</taxon>
        <taxon>Crustacea</taxon>
        <taxon>Oligostraca</taxon>
        <taxon>Ostracoda</taxon>
        <taxon>Podocopa</taxon>
        <taxon>Podocopida</taxon>
        <taxon>Cytherocopina</taxon>
        <taxon>Cytheroidea</taxon>
        <taxon>Cytherideidae</taxon>
        <taxon>Cyprideis</taxon>
    </lineage>
</organism>
<dbReference type="InterPro" id="IPR036034">
    <property type="entry name" value="PDZ_sf"/>
</dbReference>
<evidence type="ECO:0000313" key="2">
    <source>
        <dbReference type="EMBL" id="CAD7234666.1"/>
    </source>
</evidence>
<protein>
    <submittedName>
        <fullName evidence="2">Uncharacterized protein</fullName>
    </submittedName>
</protein>
<dbReference type="PROSITE" id="PS50106">
    <property type="entry name" value="PDZ"/>
    <property type="match status" value="1"/>
</dbReference>
<accession>A0A7R8WSW5</accession>
<name>A0A7R8WSW5_9CRUS</name>
<feature type="non-terminal residue" evidence="2">
    <location>
        <position position="1"/>
    </location>
</feature>
<dbReference type="OrthoDB" id="2157866at2759"/>
<dbReference type="Gene3D" id="2.30.42.10">
    <property type="match status" value="1"/>
</dbReference>
<dbReference type="PANTHER" id="PTHR47644:SF1">
    <property type="entry name" value="PDZ DOMAIN-CONTAINING PROTEIN"/>
    <property type="match status" value="1"/>
</dbReference>
<feature type="compositionally biased region" description="Basic and acidic residues" evidence="1">
    <location>
        <begin position="22"/>
        <end position="33"/>
    </location>
</feature>
<dbReference type="InterPro" id="IPR001478">
    <property type="entry name" value="PDZ"/>
</dbReference>
<dbReference type="EMBL" id="OB669418">
    <property type="protein sequence ID" value="CAD7234666.1"/>
    <property type="molecule type" value="Genomic_DNA"/>
</dbReference>
<feature type="region of interest" description="Disordered" evidence="1">
    <location>
        <begin position="21"/>
        <end position="49"/>
    </location>
</feature>